<proteinExistence type="predicted"/>
<evidence type="ECO:0000313" key="3">
    <source>
        <dbReference type="Proteomes" id="UP000825729"/>
    </source>
</evidence>
<feature type="compositionally biased region" description="Acidic residues" evidence="1">
    <location>
        <begin position="11"/>
        <end position="23"/>
    </location>
</feature>
<dbReference type="Proteomes" id="UP000825729">
    <property type="component" value="Unassembled WGS sequence"/>
</dbReference>
<dbReference type="AlphaFoldDB" id="A0AAV7E237"/>
<evidence type="ECO:0000256" key="1">
    <source>
        <dbReference type="SAM" id="MobiDB-lite"/>
    </source>
</evidence>
<name>A0AAV7E237_ARIFI</name>
<sequence length="53" mass="5708">MANCAEAGTQGEDEKDGDDEHEEMEAGHGVVELLSVVHVVGEGEEEEHDAEEE</sequence>
<protein>
    <submittedName>
        <fullName evidence="2">Uncharacterized protein</fullName>
    </submittedName>
</protein>
<reference evidence="2 3" key="1">
    <citation type="submission" date="2021-07" db="EMBL/GenBank/DDBJ databases">
        <title>The Aristolochia fimbriata genome: insights into angiosperm evolution, floral development and chemical biosynthesis.</title>
        <authorList>
            <person name="Jiao Y."/>
        </authorList>
    </citation>
    <scope>NUCLEOTIDE SEQUENCE [LARGE SCALE GENOMIC DNA]</scope>
    <source>
        <strain evidence="2">IBCAS-2021</strain>
        <tissue evidence="2">Leaf</tissue>
    </source>
</reference>
<dbReference type="EMBL" id="JAINDJ010000007">
    <property type="protein sequence ID" value="KAG9442867.1"/>
    <property type="molecule type" value="Genomic_DNA"/>
</dbReference>
<accession>A0AAV7E237</accession>
<evidence type="ECO:0000313" key="2">
    <source>
        <dbReference type="EMBL" id="KAG9442867.1"/>
    </source>
</evidence>
<keyword evidence="3" id="KW-1185">Reference proteome</keyword>
<organism evidence="2 3">
    <name type="scientific">Aristolochia fimbriata</name>
    <name type="common">White veined hardy Dutchman's pipe vine</name>
    <dbReference type="NCBI Taxonomy" id="158543"/>
    <lineage>
        <taxon>Eukaryota</taxon>
        <taxon>Viridiplantae</taxon>
        <taxon>Streptophyta</taxon>
        <taxon>Embryophyta</taxon>
        <taxon>Tracheophyta</taxon>
        <taxon>Spermatophyta</taxon>
        <taxon>Magnoliopsida</taxon>
        <taxon>Magnoliidae</taxon>
        <taxon>Piperales</taxon>
        <taxon>Aristolochiaceae</taxon>
        <taxon>Aristolochia</taxon>
    </lineage>
</organism>
<comment type="caution">
    <text evidence="2">The sequence shown here is derived from an EMBL/GenBank/DDBJ whole genome shotgun (WGS) entry which is preliminary data.</text>
</comment>
<gene>
    <name evidence="2" type="ORF">H6P81_018721</name>
</gene>
<feature type="region of interest" description="Disordered" evidence="1">
    <location>
        <begin position="1"/>
        <end position="29"/>
    </location>
</feature>